<organism evidence="9 10">
    <name type="scientific">Pelobates cultripes</name>
    <name type="common">Western spadefoot toad</name>
    <dbReference type="NCBI Taxonomy" id="61616"/>
    <lineage>
        <taxon>Eukaryota</taxon>
        <taxon>Metazoa</taxon>
        <taxon>Chordata</taxon>
        <taxon>Craniata</taxon>
        <taxon>Vertebrata</taxon>
        <taxon>Euteleostomi</taxon>
        <taxon>Amphibia</taxon>
        <taxon>Batrachia</taxon>
        <taxon>Anura</taxon>
        <taxon>Pelobatoidea</taxon>
        <taxon>Pelobatidae</taxon>
        <taxon>Pelobates</taxon>
    </lineage>
</organism>
<sequence length="695" mass="79042">MGLPQKPPPGQHKHCDLCFNKRCQAPVNVGISCSMIACRTHCGATFHLCKEDEHRLLCPLEWVPCLNSVFGCPFSMSRSKLAKHLKVCPASVVCCSMDWNRWPVIDKEGPLFENLTKEEQNEECLDVALALRDQNILFSSLKMSEFYPELSENPQNIISLEKDDDTVEEVGAVGGTDLQLNGIELNNSEVGLTQYEREALARNKGGDLDASIFSNWESIFSKEKTTAQYLESNAAQSNSNTSKTSKKTTAKSKIVDKQEETKIQDENKKQNVNMETTGLAPWQDGVLERLKTEVDCGSYNMYLVHHGSMLIQFGQMAACTPKEKDFVYGKLEAQVVKSVNTFKIPDSYHWRRARPGEDRPKVVKEQSVDTSDLGIQQQDLPLSDAIYNTLLCALEKEVRGHTISETNALACMLTDIGTQTFDFGMDAFSDKIVLLDTLPRNRNVGLHLDIETECVTRRNNKNNSAFSFSCNLFFRRDEFPFHFKNVHCDVQSDLNGWFHQRCPLSYLGCTFVQNRFHPKKQKAHVIYNKELKTFGLKPLVANTLYEGVRPNLSRSNRGKSKDSLTTLPLEVLQHIAGFLDSFSLSQLSQVSVLMRDVCATLLHERGMVHLHWKKKTYSHGGTSWRSQKKVWNFSSLFSRVHHWEFDDAPSMAEHLKICPFNSKEAKKERFKLPSLYQTGQPEQKKETLLFLRKTL</sequence>
<evidence type="ECO:0000259" key="8">
    <source>
        <dbReference type="PROSITE" id="PS50181"/>
    </source>
</evidence>
<dbReference type="CDD" id="cd22175">
    <property type="entry name" value="F-box_FBXO40"/>
    <property type="match status" value="1"/>
</dbReference>
<dbReference type="PANTHER" id="PTHR15933:SF1">
    <property type="entry name" value="F-BOX ONLY PROTEIN 40"/>
    <property type="match status" value="1"/>
</dbReference>
<feature type="zinc finger region" description="TRAF-type" evidence="5">
    <location>
        <begin position="54"/>
        <end position="96"/>
    </location>
</feature>
<evidence type="ECO:0000313" key="10">
    <source>
        <dbReference type="Proteomes" id="UP001295444"/>
    </source>
</evidence>
<reference evidence="9" key="1">
    <citation type="submission" date="2022-03" db="EMBL/GenBank/DDBJ databases">
        <authorList>
            <person name="Alioto T."/>
            <person name="Alioto T."/>
            <person name="Gomez Garrido J."/>
        </authorList>
    </citation>
    <scope>NUCLEOTIDE SEQUENCE</scope>
</reference>
<dbReference type="InterPro" id="IPR001293">
    <property type="entry name" value="Znf_TRAF"/>
</dbReference>
<feature type="domain" description="F-box" evidence="8">
    <location>
        <begin position="561"/>
        <end position="615"/>
    </location>
</feature>
<evidence type="ECO:0000259" key="7">
    <source>
        <dbReference type="PROSITE" id="PS50145"/>
    </source>
</evidence>
<feature type="domain" description="TRAF-type" evidence="7">
    <location>
        <begin position="54"/>
        <end position="96"/>
    </location>
</feature>
<dbReference type="InterPro" id="IPR001810">
    <property type="entry name" value="F-box_dom"/>
</dbReference>
<dbReference type="Pfam" id="PF15965">
    <property type="entry name" value="zf-TRAF_2"/>
    <property type="match status" value="1"/>
</dbReference>
<feature type="compositionally biased region" description="Low complexity" evidence="6">
    <location>
        <begin position="232"/>
        <end position="243"/>
    </location>
</feature>
<protein>
    <submittedName>
        <fullName evidence="9">F-box only 40 isoform X1</fullName>
    </submittedName>
</protein>
<dbReference type="InterPro" id="IPR043013">
    <property type="entry name" value="Znf_TRAF_N"/>
</dbReference>
<name>A0AAD1QXA6_PELCU</name>
<evidence type="ECO:0000256" key="5">
    <source>
        <dbReference type="PROSITE-ProRule" id="PRU00207"/>
    </source>
</evidence>
<dbReference type="PROSITE" id="PS50145">
    <property type="entry name" value="ZF_TRAF"/>
    <property type="match status" value="1"/>
</dbReference>
<evidence type="ECO:0000256" key="1">
    <source>
        <dbReference type="ARBA" id="ARBA00022723"/>
    </source>
</evidence>
<dbReference type="Pfam" id="PF15966">
    <property type="entry name" value="F-box_4"/>
    <property type="match status" value="1"/>
</dbReference>
<dbReference type="SUPFAM" id="SSF81383">
    <property type="entry name" value="F-box domain"/>
    <property type="match status" value="1"/>
</dbReference>
<proteinExistence type="predicted"/>
<keyword evidence="1 5" id="KW-0479">Metal-binding</keyword>
<keyword evidence="2 5" id="KW-0863">Zinc-finger</keyword>
<evidence type="ECO:0000256" key="2">
    <source>
        <dbReference type="ARBA" id="ARBA00022771"/>
    </source>
</evidence>
<dbReference type="GO" id="GO:0061630">
    <property type="term" value="F:ubiquitin protein ligase activity"/>
    <property type="evidence" value="ECO:0007669"/>
    <property type="project" value="InterPro"/>
</dbReference>
<dbReference type="InterPro" id="IPR036047">
    <property type="entry name" value="F-box-like_dom_sf"/>
</dbReference>
<dbReference type="PANTHER" id="PTHR15933">
    <property type="entry name" value="PROTEIN CBG16327"/>
    <property type="match status" value="1"/>
</dbReference>
<keyword evidence="10" id="KW-1185">Reference proteome</keyword>
<evidence type="ECO:0000256" key="4">
    <source>
        <dbReference type="ARBA" id="ARBA00022833"/>
    </source>
</evidence>
<gene>
    <name evidence="9" type="ORF">PECUL_23A044560</name>
</gene>
<dbReference type="GO" id="GO:0008270">
    <property type="term" value="F:zinc ion binding"/>
    <property type="evidence" value="ECO:0007669"/>
    <property type="project" value="UniProtKB-KW"/>
</dbReference>
<feature type="region of interest" description="Disordered" evidence="6">
    <location>
        <begin position="232"/>
        <end position="265"/>
    </location>
</feature>
<dbReference type="AlphaFoldDB" id="A0AAD1QXA6"/>
<evidence type="ECO:0000256" key="3">
    <source>
        <dbReference type="ARBA" id="ARBA00022786"/>
    </source>
</evidence>
<evidence type="ECO:0000313" key="9">
    <source>
        <dbReference type="EMBL" id="CAH2218764.1"/>
    </source>
</evidence>
<keyword evidence="4 5" id="KW-0862">Zinc</keyword>
<dbReference type="SUPFAM" id="SSF49599">
    <property type="entry name" value="TRAF domain-like"/>
    <property type="match status" value="1"/>
</dbReference>
<feature type="compositionally biased region" description="Basic and acidic residues" evidence="6">
    <location>
        <begin position="253"/>
        <end position="265"/>
    </location>
</feature>
<accession>A0AAD1QXA6</accession>
<dbReference type="Gene3D" id="3.30.40.150">
    <property type="entry name" value="TRAF-like zinc-finger, N-terminal subdomain"/>
    <property type="match status" value="1"/>
</dbReference>
<dbReference type="Proteomes" id="UP001295444">
    <property type="component" value="Chromosome 01"/>
</dbReference>
<evidence type="ECO:0000256" key="6">
    <source>
        <dbReference type="SAM" id="MobiDB-lite"/>
    </source>
</evidence>
<dbReference type="PROSITE" id="PS50181">
    <property type="entry name" value="FBOX"/>
    <property type="match status" value="1"/>
</dbReference>
<dbReference type="InterPro" id="IPR031890">
    <property type="entry name" value="Fbxo30/Fbxo40"/>
</dbReference>
<dbReference type="GO" id="GO:0005737">
    <property type="term" value="C:cytoplasm"/>
    <property type="evidence" value="ECO:0007669"/>
    <property type="project" value="TreeGrafter"/>
</dbReference>
<dbReference type="EMBL" id="OW240912">
    <property type="protein sequence ID" value="CAH2218764.1"/>
    <property type="molecule type" value="Genomic_DNA"/>
</dbReference>
<dbReference type="PROSITE" id="PS51257">
    <property type="entry name" value="PROKAR_LIPOPROTEIN"/>
    <property type="match status" value="1"/>
</dbReference>
<keyword evidence="3" id="KW-0833">Ubl conjugation pathway</keyword>
<dbReference type="Gene3D" id="1.20.1280.50">
    <property type="match status" value="1"/>
</dbReference>